<dbReference type="AlphaFoldDB" id="A0AAV9XSN2"/>
<proteinExistence type="predicted"/>
<feature type="transmembrane region" description="Helical" evidence="1">
    <location>
        <begin position="6"/>
        <end position="30"/>
    </location>
</feature>
<evidence type="ECO:0000256" key="1">
    <source>
        <dbReference type="SAM" id="Phobius"/>
    </source>
</evidence>
<organism evidence="2 3">
    <name type="scientific">Orbilia ellipsospora</name>
    <dbReference type="NCBI Taxonomy" id="2528407"/>
    <lineage>
        <taxon>Eukaryota</taxon>
        <taxon>Fungi</taxon>
        <taxon>Dikarya</taxon>
        <taxon>Ascomycota</taxon>
        <taxon>Pezizomycotina</taxon>
        <taxon>Orbiliomycetes</taxon>
        <taxon>Orbiliales</taxon>
        <taxon>Orbiliaceae</taxon>
        <taxon>Orbilia</taxon>
    </lineage>
</organism>
<dbReference type="Proteomes" id="UP001365542">
    <property type="component" value="Unassembled WGS sequence"/>
</dbReference>
<dbReference type="EMBL" id="JAVHJO010000002">
    <property type="protein sequence ID" value="KAK6542763.1"/>
    <property type="molecule type" value="Genomic_DNA"/>
</dbReference>
<keyword evidence="1" id="KW-0472">Membrane</keyword>
<comment type="caution">
    <text evidence="2">The sequence shown here is derived from an EMBL/GenBank/DDBJ whole genome shotgun (WGS) entry which is preliminary data.</text>
</comment>
<keyword evidence="1" id="KW-0812">Transmembrane</keyword>
<reference evidence="2 3" key="1">
    <citation type="submission" date="2019-10" db="EMBL/GenBank/DDBJ databases">
        <authorList>
            <person name="Palmer J.M."/>
        </authorList>
    </citation>
    <scope>NUCLEOTIDE SEQUENCE [LARGE SCALE GENOMIC DNA]</scope>
    <source>
        <strain evidence="2 3">TWF694</strain>
    </source>
</reference>
<accession>A0AAV9XSN2</accession>
<gene>
    <name evidence="2" type="ORF">TWF694_006704</name>
</gene>
<name>A0AAV9XSN2_9PEZI</name>
<evidence type="ECO:0000313" key="3">
    <source>
        <dbReference type="Proteomes" id="UP001365542"/>
    </source>
</evidence>
<sequence length="302" mass="33646">MSLNILTIPLTLVIFITIIYQSFFITAFPFDSKALSLPRQAPLLPWGSGSDDHTGAKGYWDPSWYLATCQIGLYDLSGFQGAWWEGQPIGSDPNEPTDPLNNFCVNVKDLHESLAGTISSFRLTGWCQCDFFAEEGCTPESGRFRAYNREDSDMAEHGHDDNAIRSFKCWFSQRADAFQQCNLKLYQLDPPGNYIGATNKQPTDYIIQEGDLEICWILQLPDGFVGTDVTMNGCTCDFFTEAGCSGTPAGTWGNWGFSASFGPKKRSQYPSVRDGIKALQCYYPHGIVYTPRNDGFPQETDG</sequence>
<keyword evidence="1" id="KW-1133">Transmembrane helix</keyword>
<keyword evidence="3" id="KW-1185">Reference proteome</keyword>
<protein>
    <submittedName>
        <fullName evidence="2">Uncharacterized protein</fullName>
    </submittedName>
</protein>
<evidence type="ECO:0000313" key="2">
    <source>
        <dbReference type="EMBL" id="KAK6542763.1"/>
    </source>
</evidence>